<organism evidence="1 2">
    <name type="scientific">Rhodofomes roseus</name>
    <dbReference type="NCBI Taxonomy" id="34475"/>
    <lineage>
        <taxon>Eukaryota</taxon>
        <taxon>Fungi</taxon>
        <taxon>Dikarya</taxon>
        <taxon>Basidiomycota</taxon>
        <taxon>Agaricomycotina</taxon>
        <taxon>Agaricomycetes</taxon>
        <taxon>Polyporales</taxon>
        <taxon>Rhodofomes</taxon>
    </lineage>
</organism>
<dbReference type="Gene3D" id="2.80.10.50">
    <property type="match status" value="1"/>
</dbReference>
<sequence>MSISTGTYIIRNVFSSNPLALLDPNDGSSVIGTAENTGRATYWNVVRLGNGKFTIENVENASYANAGSRAAVGATVVGRGSSQQVIIVETRKRDVFTLSPADRTLYFWGLEDGEEGTPVTLATTATDSHNHWHFERVRN</sequence>
<dbReference type="EMBL" id="SEKV01000031">
    <property type="protein sequence ID" value="TFY68403.1"/>
    <property type="molecule type" value="Genomic_DNA"/>
</dbReference>
<dbReference type="STRING" id="34475.A0A4Y9Z3F9"/>
<evidence type="ECO:0000313" key="2">
    <source>
        <dbReference type="Proteomes" id="UP000298390"/>
    </source>
</evidence>
<proteinExistence type="predicted"/>
<dbReference type="Proteomes" id="UP000298390">
    <property type="component" value="Unassembled WGS sequence"/>
</dbReference>
<dbReference type="AlphaFoldDB" id="A0A4Y9Z3F9"/>
<dbReference type="SUPFAM" id="SSF50370">
    <property type="entry name" value="Ricin B-like lectins"/>
    <property type="match status" value="1"/>
</dbReference>
<reference evidence="1 2" key="1">
    <citation type="submission" date="2019-01" db="EMBL/GenBank/DDBJ databases">
        <title>Genome sequencing of the rare red list fungi Fomitopsis rosea.</title>
        <authorList>
            <person name="Buettner E."/>
            <person name="Kellner H."/>
        </authorList>
    </citation>
    <scope>NUCLEOTIDE SEQUENCE [LARGE SCALE GENOMIC DNA]</scope>
    <source>
        <strain evidence="1 2">DSM 105464</strain>
    </source>
</reference>
<comment type="caution">
    <text evidence="1">The sequence shown here is derived from an EMBL/GenBank/DDBJ whole genome shotgun (WGS) entry which is preliminary data.</text>
</comment>
<gene>
    <name evidence="1" type="ORF">EVJ58_g1033</name>
</gene>
<evidence type="ECO:0000313" key="1">
    <source>
        <dbReference type="EMBL" id="TFY68403.1"/>
    </source>
</evidence>
<dbReference type="InterPro" id="IPR035992">
    <property type="entry name" value="Ricin_B-like_lectins"/>
</dbReference>
<accession>A0A4Y9Z3F9</accession>
<evidence type="ECO:0008006" key="3">
    <source>
        <dbReference type="Google" id="ProtNLM"/>
    </source>
</evidence>
<protein>
    <recommendedName>
        <fullName evidence="3">Ricin B lectin domain-containing protein</fullName>
    </recommendedName>
</protein>
<name>A0A4Y9Z3F9_9APHY</name>